<proteinExistence type="predicted"/>
<accession>A0ABS9BKL3</accession>
<evidence type="ECO:0000256" key="1">
    <source>
        <dbReference type="SAM" id="SignalP"/>
    </source>
</evidence>
<feature type="chain" id="PRO_5046190672" description="Outer membrane lipoprotein-sorting protein" evidence="1">
    <location>
        <begin position="20"/>
        <end position="229"/>
    </location>
</feature>
<dbReference type="RefSeq" id="WP_234867234.1">
    <property type="nucleotide sequence ID" value="NZ_JAKEVY010000004.1"/>
</dbReference>
<keyword evidence="1" id="KW-0732">Signal</keyword>
<reference evidence="2 3" key="1">
    <citation type="submission" date="2022-01" db="EMBL/GenBank/DDBJ databases">
        <title>Flavihumibacter sp. nov., isolated from sediment of a river.</title>
        <authorList>
            <person name="Liu H."/>
        </authorList>
    </citation>
    <scope>NUCLEOTIDE SEQUENCE [LARGE SCALE GENOMIC DNA]</scope>
    <source>
        <strain evidence="2 3">RY-1</strain>
    </source>
</reference>
<evidence type="ECO:0008006" key="4">
    <source>
        <dbReference type="Google" id="ProtNLM"/>
    </source>
</evidence>
<dbReference type="EMBL" id="JAKEVY010000004">
    <property type="protein sequence ID" value="MCF1716226.1"/>
    <property type="molecule type" value="Genomic_DNA"/>
</dbReference>
<feature type="signal peptide" evidence="1">
    <location>
        <begin position="1"/>
        <end position="19"/>
    </location>
</feature>
<sequence length="229" mass="25307">MKKYLFISCFLLLFSSLQAQDADKLLAAIKAKLESVKDYTGEAILSVNVSFMNVPDSRVKVYFLQPDQFKILKPDGISILPKGGMSISLNSLISGKEFTAVPAGYTSMNGRKLATIKLLPVNDNSDIVLSTLLVDETTALVWKTTTTTRENGTYESILEYGRFARWGLPDKILFVFNTNTFKLPKGVTMEYEGSKKAATSKKEGDGKGRVTLVYSNYTINTGLKPALFK</sequence>
<protein>
    <recommendedName>
        <fullName evidence="4">Outer membrane lipoprotein-sorting protein</fullName>
    </recommendedName>
</protein>
<gene>
    <name evidence="2" type="ORF">L0U88_16410</name>
</gene>
<name>A0ABS9BKL3_9BACT</name>
<comment type="caution">
    <text evidence="2">The sequence shown here is derived from an EMBL/GenBank/DDBJ whole genome shotgun (WGS) entry which is preliminary data.</text>
</comment>
<keyword evidence="3" id="KW-1185">Reference proteome</keyword>
<dbReference type="Proteomes" id="UP001200145">
    <property type="component" value="Unassembled WGS sequence"/>
</dbReference>
<organism evidence="2 3">
    <name type="scientific">Flavihumibacter fluminis</name>
    <dbReference type="NCBI Taxonomy" id="2909236"/>
    <lineage>
        <taxon>Bacteria</taxon>
        <taxon>Pseudomonadati</taxon>
        <taxon>Bacteroidota</taxon>
        <taxon>Chitinophagia</taxon>
        <taxon>Chitinophagales</taxon>
        <taxon>Chitinophagaceae</taxon>
        <taxon>Flavihumibacter</taxon>
    </lineage>
</organism>
<evidence type="ECO:0000313" key="3">
    <source>
        <dbReference type="Proteomes" id="UP001200145"/>
    </source>
</evidence>
<evidence type="ECO:0000313" key="2">
    <source>
        <dbReference type="EMBL" id="MCF1716226.1"/>
    </source>
</evidence>